<name>A0A839SQF0_9PROT</name>
<reference evidence="2 3" key="1">
    <citation type="submission" date="2020-08" db="EMBL/GenBank/DDBJ databases">
        <title>Genomic Encyclopedia of Type Strains, Phase III (KMG-III): the genomes of soil and plant-associated and newly described type strains.</title>
        <authorList>
            <person name="Whitman W."/>
        </authorList>
    </citation>
    <scope>NUCLEOTIDE SEQUENCE [LARGE SCALE GENOMIC DNA]</scope>
    <source>
        <strain evidence="2 3">CECT 8803</strain>
    </source>
</reference>
<keyword evidence="3" id="KW-1185">Reference proteome</keyword>
<gene>
    <name evidence="2" type="ORF">FHR98_000444</name>
</gene>
<sequence>MSTLDPVDYAVISQGLIAAAREMGAKLIRSAYSTIVREASDASAALLDRDGNVVAQAELIPMQLGPMADTFRACAALYPVDELVEGDFYINNDPFAGGQHLQDVFIYSPIFVDGKVIGFAGTVAHHLDLGGGNPGLTTAAADVHAEGFIFPPSKYNLKRDWYGGPLERLVAANIRVPAQTIGDFNAQFAANAIGGQRVTQICEKYGVDSVTAVMTELMDYSERRFRAALIEIPDGTYYGEDALDDDGLTDKPLEVKATLVVKGDTISVDFAGSCPQVTRNLNCPFSSTVSSTLSAIKSVLTSPDIPFNEGVKRPISITAPKGSLLNPNYPAPVRARMEAGYRCFNAVMKALAQIVPDRVIAGGNDTTTVTSISHLDEGKYRVYLEVFGGGYGASLNTDGCDAVDAPLSNCANTPIEATDMDFSHFRIVGYGLLPDSCGHGRHRGGLGFYRRYEILKDDVNFAIYADRFRLSPYGLFGGTDGEVARCEVERGGEIISVKSKDMLDLRKGDILTLYTAGGAGYGPVGERPSEAVRRDVEHGYITPETAKSVYGFEAAE</sequence>
<dbReference type="GO" id="GO:0005829">
    <property type="term" value="C:cytosol"/>
    <property type="evidence" value="ECO:0007669"/>
    <property type="project" value="TreeGrafter"/>
</dbReference>
<dbReference type="Pfam" id="PF02538">
    <property type="entry name" value="Hydantoinase_B"/>
    <property type="match status" value="1"/>
</dbReference>
<proteinExistence type="predicted"/>
<dbReference type="PANTHER" id="PTHR11365">
    <property type="entry name" value="5-OXOPROLINASE RELATED"/>
    <property type="match status" value="1"/>
</dbReference>
<dbReference type="AlphaFoldDB" id="A0A839SQF0"/>
<feature type="domain" description="Hydantoinase B/oxoprolinase" evidence="1">
    <location>
        <begin position="5"/>
        <end position="523"/>
    </location>
</feature>
<dbReference type="GO" id="GO:0006749">
    <property type="term" value="P:glutathione metabolic process"/>
    <property type="evidence" value="ECO:0007669"/>
    <property type="project" value="TreeGrafter"/>
</dbReference>
<keyword evidence="2" id="KW-0378">Hydrolase</keyword>
<dbReference type="GO" id="GO:0047423">
    <property type="term" value="F:N-methylhydantoinase (ATP-hydrolyzing) activity"/>
    <property type="evidence" value="ECO:0007669"/>
    <property type="project" value="UniProtKB-EC"/>
</dbReference>
<dbReference type="RefSeq" id="WP_183414985.1">
    <property type="nucleotide sequence ID" value="NZ_JACHXA010000001.1"/>
</dbReference>
<evidence type="ECO:0000259" key="1">
    <source>
        <dbReference type="Pfam" id="PF02538"/>
    </source>
</evidence>
<protein>
    <submittedName>
        <fullName evidence="2">N-methylhydantoinase B</fullName>
        <ecNumber evidence="2">3.5.2.14</ecNumber>
    </submittedName>
</protein>
<dbReference type="EMBL" id="JACHXA010000001">
    <property type="protein sequence ID" value="MBB3064179.1"/>
    <property type="molecule type" value="Genomic_DNA"/>
</dbReference>
<accession>A0A839SQF0</accession>
<organism evidence="2 3">
    <name type="scientific">Limibacillus halophilus</name>
    <dbReference type="NCBI Taxonomy" id="1579333"/>
    <lineage>
        <taxon>Bacteria</taxon>
        <taxon>Pseudomonadati</taxon>
        <taxon>Pseudomonadota</taxon>
        <taxon>Alphaproteobacteria</taxon>
        <taxon>Rhodospirillales</taxon>
        <taxon>Rhodovibrionaceae</taxon>
        <taxon>Limibacillus</taxon>
    </lineage>
</organism>
<dbReference type="GO" id="GO:0017168">
    <property type="term" value="F:5-oxoprolinase (ATP-hydrolyzing) activity"/>
    <property type="evidence" value="ECO:0007669"/>
    <property type="project" value="TreeGrafter"/>
</dbReference>
<evidence type="ECO:0000313" key="2">
    <source>
        <dbReference type="EMBL" id="MBB3064179.1"/>
    </source>
</evidence>
<evidence type="ECO:0000313" key="3">
    <source>
        <dbReference type="Proteomes" id="UP000581135"/>
    </source>
</evidence>
<dbReference type="EC" id="3.5.2.14" evidence="2"/>
<dbReference type="InterPro" id="IPR003692">
    <property type="entry name" value="Hydantoinase_B"/>
</dbReference>
<comment type="caution">
    <text evidence="2">The sequence shown here is derived from an EMBL/GenBank/DDBJ whole genome shotgun (WGS) entry which is preliminary data.</text>
</comment>
<dbReference type="Proteomes" id="UP000581135">
    <property type="component" value="Unassembled WGS sequence"/>
</dbReference>
<dbReference type="InterPro" id="IPR045079">
    <property type="entry name" value="Oxoprolinase-like"/>
</dbReference>
<dbReference type="PANTHER" id="PTHR11365:SF23">
    <property type="entry name" value="HYPOTHETICAL 5-OXOPROLINASE (EUROFUNG)-RELATED"/>
    <property type="match status" value="1"/>
</dbReference>